<evidence type="ECO:0000313" key="7">
    <source>
        <dbReference type="EMBL" id="GAA6407806.1"/>
    </source>
</evidence>
<proteinExistence type="inferred from homology"/>
<evidence type="ECO:0000259" key="5">
    <source>
        <dbReference type="Pfam" id="PF00389"/>
    </source>
</evidence>
<evidence type="ECO:0000256" key="3">
    <source>
        <dbReference type="ARBA" id="ARBA00023027"/>
    </source>
</evidence>
<evidence type="ECO:0000256" key="4">
    <source>
        <dbReference type="RuleBase" id="RU003719"/>
    </source>
</evidence>
<evidence type="ECO:0000259" key="6">
    <source>
        <dbReference type="Pfam" id="PF02826"/>
    </source>
</evidence>
<organism evidence="7 8">
    <name type="scientific">Blautia hominis</name>
    <dbReference type="NCBI Taxonomy" id="2025493"/>
    <lineage>
        <taxon>Bacteria</taxon>
        <taxon>Bacillati</taxon>
        <taxon>Bacillota</taxon>
        <taxon>Clostridia</taxon>
        <taxon>Lachnospirales</taxon>
        <taxon>Lachnospiraceae</taxon>
        <taxon>Blautia</taxon>
    </lineage>
</organism>
<dbReference type="PANTHER" id="PTHR42789:SF1">
    <property type="entry name" value="D-ISOMER SPECIFIC 2-HYDROXYACID DEHYDROGENASE FAMILY PROTEIN (AFU_ORTHOLOGUE AFUA_6G10090)"/>
    <property type="match status" value="1"/>
</dbReference>
<comment type="similarity">
    <text evidence="1 4">Belongs to the D-isomer specific 2-hydroxyacid dehydrogenase family.</text>
</comment>
<dbReference type="Gene3D" id="3.40.50.720">
    <property type="entry name" value="NAD(P)-binding Rossmann-like Domain"/>
    <property type="match status" value="2"/>
</dbReference>
<keyword evidence="8" id="KW-1185">Reference proteome</keyword>
<feature type="domain" description="D-isomer specific 2-hydroxyacid dehydrogenase catalytic" evidence="5">
    <location>
        <begin position="60"/>
        <end position="343"/>
    </location>
</feature>
<dbReference type="CDD" id="cd12171">
    <property type="entry name" value="2-Hacid_dh_10"/>
    <property type="match status" value="1"/>
</dbReference>
<gene>
    <name evidence="7" type="ORF">K040078D81_19230</name>
</gene>
<protein>
    <submittedName>
        <fullName evidence="7">2-hydroxyacid dehydrogenase</fullName>
    </submittedName>
</protein>
<accession>A0ABQ0B8M1</accession>
<dbReference type="SUPFAM" id="SSF51735">
    <property type="entry name" value="NAD(P)-binding Rossmann-fold domains"/>
    <property type="match status" value="1"/>
</dbReference>
<dbReference type="Pfam" id="PF00389">
    <property type="entry name" value="2-Hacid_dh"/>
    <property type="match status" value="1"/>
</dbReference>
<dbReference type="InterPro" id="IPR006139">
    <property type="entry name" value="D-isomer_2_OHA_DH_cat_dom"/>
</dbReference>
<dbReference type="PANTHER" id="PTHR42789">
    <property type="entry name" value="D-ISOMER SPECIFIC 2-HYDROXYACID DEHYDROGENASE FAMILY PROTEIN (AFU_ORTHOLOGUE AFUA_6G10090)"/>
    <property type="match status" value="1"/>
</dbReference>
<keyword evidence="3" id="KW-0520">NAD</keyword>
<sequence>MKIVCIGDLLLPPEMMERATENFQRYDEKRYFYFGPKSHEEMRIYIKNMETAGSRCVPVPDDIMREIVDADVIQTHQCPIPSEVFEKAGHLKLLLTNRGGIENIDLGAATRAEVPVLANPAHNANAVAEMTIGLMIAETRNIGRCHASMRVNHQWLEHFPNFGRIHEMKGRTVGLIGFGTIGRAVAELLAAFKVKLLVYDPYVKEHEIREAGGEAVGLEELLRCSDIVSMHARVSETSKGMMGREQFRMMKKTAVFINTARSPLVDMDALYEALKEQWITGAAIDNYEVEPVPKDSPLLNLDNLTFSCHKSGDTVEAFADSPAMVLTQAERYFAGETPRFLMNPEVLKGSR</sequence>
<dbReference type="InterPro" id="IPR006140">
    <property type="entry name" value="D-isomer_DH_NAD-bd"/>
</dbReference>
<name>A0ABQ0B8M1_9FIRM</name>
<evidence type="ECO:0000313" key="8">
    <source>
        <dbReference type="Proteomes" id="UP001600943"/>
    </source>
</evidence>
<dbReference type="InterPro" id="IPR036291">
    <property type="entry name" value="NAD(P)-bd_dom_sf"/>
</dbReference>
<evidence type="ECO:0000256" key="2">
    <source>
        <dbReference type="ARBA" id="ARBA00023002"/>
    </source>
</evidence>
<dbReference type="SUPFAM" id="SSF52283">
    <property type="entry name" value="Formate/glycerate dehydrogenase catalytic domain-like"/>
    <property type="match status" value="1"/>
</dbReference>
<dbReference type="Proteomes" id="UP001600943">
    <property type="component" value="Unassembled WGS sequence"/>
</dbReference>
<evidence type="ECO:0000256" key="1">
    <source>
        <dbReference type="ARBA" id="ARBA00005854"/>
    </source>
</evidence>
<dbReference type="RefSeq" id="WP_104805174.1">
    <property type="nucleotide sequence ID" value="NZ_BAABYW010000001.1"/>
</dbReference>
<dbReference type="InterPro" id="IPR050857">
    <property type="entry name" value="D-2-hydroxyacid_DH"/>
</dbReference>
<keyword evidence="2 4" id="KW-0560">Oxidoreductase</keyword>
<feature type="domain" description="D-isomer specific 2-hydroxyacid dehydrogenase NAD-binding" evidence="6">
    <location>
        <begin position="132"/>
        <end position="309"/>
    </location>
</feature>
<dbReference type="EMBL" id="BAABYW010000001">
    <property type="protein sequence ID" value="GAA6407806.1"/>
    <property type="molecule type" value="Genomic_DNA"/>
</dbReference>
<dbReference type="Pfam" id="PF02826">
    <property type="entry name" value="2-Hacid_dh_C"/>
    <property type="match status" value="1"/>
</dbReference>
<reference evidence="7 8" key="1">
    <citation type="submission" date="2024-04" db="EMBL/GenBank/DDBJ databases">
        <title>Defined microbial consortia suppress multidrug-resistant proinflammatory Enterobacteriaceae via ecological control.</title>
        <authorList>
            <person name="Furuichi M."/>
            <person name="Kawaguchi T."/>
            <person name="Pust M."/>
            <person name="Yasuma K."/>
            <person name="Plichta D."/>
            <person name="Hasegawa N."/>
            <person name="Ohya T."/>
            <person name="Bhattarai S."/>
            <person name="Sasajima S."/>
            <person name="Aoto Y."/>
            <person name="Tuganbaev T."/>
            <person name="Yaginuma M."/>
            <person name="Ueda M."/>
            <person name="Okahashi N."/>
            <person name="Amafuji K."/>
            <person name="Kiridooshi Y."/>
            <person name="Sugita K."/>
            <person name="Strazar M."/>
            <person name="Skelly A."/>
            <person name="Suda W."/>
            <person name="Hattori M."/>
            <person name="Nakamoto N."/>
            <person name="Caballero S."/>
            <person name="Norman J."/>
            <person name="Olle B."/>
            <person name="Tanoue T."/>
            <person name="Arita M."/>
            <person name="Bucci V."/>
            <person name="Atarashi K."/>
            <person name="Xavier R."/>
            <person name="Honda K."/>
        </authorList>
    </citation>
    <scope>NUCLEOTIDE SEQUENCE [LARGE SCALE GENOMIC DNA]</scope>
    <source>
        <strain evidence="8">k04-0078-D8-1</strain>
    </source>
</reference>
<comment type="caution">
    <text evidence="7">The sequence shown here is derived from an EMBL/GenBank/DDBJ whole genome shotgun (WGS) entry which is preliminary data.</text>
</comment>